<evidence type="ECO:0000313" key="2">
    <source>
        <dbReference type="EMBL" id="KAL0950535.1"/>
    </source>
</evidence>
<accession>A0ABR3J4Z1</accession>
<name>A0ABR3J4Z1_9AGAR</name>
<dbReference type="Proteomes" id="UP001556367">
    <property type="component" value="Unassembled WGS sequence"/>
</dbReference>
<comment type="caution">
    <text evidence="2">The sequence shown here is derived from an EMBL/GenBank/DDBJ whole genome shotgun (WGS) entry which is preliminary data.</text>
</comment>
<keyword evidence="3" id="KW-1185">Reference proteome</keyword>
<evidence type="ECO:0000313" key="3">
    <source>
        <dbReference type="Proteomes" id="UP001556367"/>
    </source>
</evidence>
<feature type="region of interest" description="Disordered" evidence="1">
    <location>
        <begin position="18"/>
        <end position="38"/>
    </location>
</feature>
<sequence length="369" mass="39519">MYTWHPCLRAHLPLARHLPAGKGGAQAGKAGRKRKHIEARTDAADAGDIVIALSSPPAHSLPTTPQTSYSLTEPSSALSFGAGGSEAGTVLASPGRPAQTYSGDGTDYEVFVESIAAETVAFKRISDRLFVVNGRDSKRSCGLPSWYHVQCFYVGSCVTVVCWCPQAKDKANCVHTRYLKKEGSIRFPFSPHDVEGLELADVKFCFSVAAPGRIALQDRSVVIYESQEFIAGTWSCTKDGPSAKGACSHINLCSTYLSLMDSSIPVPDDDFSSALQPSLPSVTNRKQSEGAISNLPIPPPMWALLPNEQHQDYIPRVAAGIPPPPLILLTDASACGCQSPRVTYSPFLPVIDKECVVYTLTHAGPTAES</sequence>
<reference evidence="3" key="1">
    <citation type="submission" date="2024-06" db="EMBL/GenBank/DDBJ databases">
        <title>Multi-omics analyses provide insights into the biosynthesis of the anticancer antibiotic pleurotin in Hohenbuehelia grisea.</title>
        <authorList>
            <person name="Weaver J.A."/>
            <person name="Alberti F."/>
        </authorList>
    </citation>
    <scope>NUCLEOTIDE SEQUENCE [LARGE SCALE GENOMIC DNA]</scope>
    <source>
        <strain evidence="3">T-177</strain>
    </source>
</reference>
<evidence type="ECO:0000256" key="1">
    <source>
        <dbReference type="SAM" id="MobiDB-lite"/>
    </source>
</evidence>
<protein>
    <submittedName>
        <fullName evidence="2">Uncharacterized protein</fullName>
    </submittedName>
</protein>
<proteinExistence type="predicted"/>
<dbReference type="EMBL" id="JASNQZ010000011">
    <property type="protein sequence ID" value="KAL0950535.1"/>
    <property type="molecule type" value="Genomic_DNA"/>
</dbReference>
<gene>
    <name evidence="2" type="ORF">HGRIS_007343</name>
</gene>
<organism evidence="2 3">
    <name type="scientific">Hohenbuehelia grisea</name>
    <dbReference type="NCBI Taxonomy" id="104357"/>
    <lineage>
        <taxon>Eukaryota</taxon>
        <taxon>Fungi</taxon>
        <taxon>Dikarya</taxon>
        <taxon>Basidiomycota</taxon>
        <taxon>Agaricomycotina</taxon>
        <taxon>Agaricomycetes</taxon>
        <taxon>Agaricomycetidae</taxon>
        <taxon>Agaricales</taxon>
        <taxon>Pleurotineae</taxon>
        <taxon>Pleurotaceae</taxon>
        <taxon>Hohenbuehelia</taxon>
    </lineage>
</organism>